<sequence length="471" mass="51970">MYLEHFHLTHPPFVEEPDSEIFFPGAKREEICQSMILDILAGKQLIKLIGPEGSGKTLICRLIAERLSSGYQVVVLDNPIGSFDELLRLVCLDLGMDPRGAHEQTHFFEALQQLLAERRASGMKTVLVIDEAEKLFLAALERLIRHVGDGPDGLDLVLVLAGRPGLDANLDQLAVFHAKVDVHAGYFLDNLTESETRQYLRYRVNAAGMRREQFAEVFTEGAVTKIFSAAKGNLRITNILADETLQASCAEKSFMVLLDHVEPEEEEPFKPDNKVIEIYELLSSNRLVIGALAGVAAMMLVIGVLLSGTGQEESAGGEPVVKTAATARPASAPGVREGGGTEQAVEDVLQPPPAPQEIRDGDKLYRERLGASASWLAGIYKGGFTIQLMMLVSDQAQSSIATTLTEDDYYQVREQLYVLRKKTSPPTIFVFYGMYDSLEAAREARNSMPVFLRKHHPYPLSISEAVKKIEN</sequence>
<dbReference type="InterPro" id="IPR027417">
    <property type="entry name" value="P-loop_NTPase"/>
</dbReference>
<protein>
    <submittedName>
        <fullName evidence="2">AAA ATPase</fullName>
    </submittedName>
</protein>
<dbReference type="InterPro" id="IPR049945">
    <property type="entry name" value="AAA_22"/>
</dbReference>
<feature type="domain" description="AAA+ ATPase" evidence="1">
    <location>
        <begin position="42"/>
        <end position="190"/>
    </location>
</feature>
<dbReference type="AlphaFoldDB" id="A0A7U3YNN3"/>
<gene>
    <name evidence="2" type="ordered locus">Despr_2587</name>
</gene>
<reference evidence="2 3" key="1">
    <citation type="journal article" date="2011" name="Stand. Genomic Sci.">
        <title>Complete genome sequence of Desulfobulbus propionicus type strain (1pr3).</title>
        <authorList>
            <person name="Pagani I."/>
            <person name="Lapidus A."/>
            <person name="Nolan M."/>
            <person name="Lucas S."/>
            <person name="Hammon N."/>
            <person name="Deshpande S."/>
            <person name="Cheng J.F."/>
            <person name="Chertkov O."/>
            <person name="Davenport K."/>
            <person name="Tapia R."/>
            <person name="Han C."/>
            <person name="Goodwin L."/>
            <person name="Pitluck S."/>
            <person name="Liolios K."/>
            <person name="Mavromatis K."/>
            <person name="Ivanova N."/>
            <person name="Mikhailova N."/>
            <person name="Pati A."/>
            <person name="Chen A."/>
            <person name="Palaniappan K."/>
            <person name="Land M."/>
            <person name="Hauser L."/>
            <person name="Chang Y.J."/>
            <person name="Jeffries C.D."/>
            <person name="Detter J.C."/>
            <person name="Brambilla E."/>
            <person name="Kannan K.P."/>
            <person name="Djao O.D."/>
            <person name="Rohde M."/>
            <person name="Pukall R."/>
            <person name="Spring S."/>
            <person name="Goker M."/>
            <person name="Sikorski J."/>
            <person name="Woyke T."/>
            <person name="Bristow J."/>
            <person name="Eisen J.A."/>
            <person name="Markowitz V."/>
            <person name="Hugenholtz P."/>
            <person name="Kyrpides N.C."/>
            <person name="Klenk H.P."/>
        </authorList>
    </citation>
    <scope>NUCLEOTIDE SEQUENCE [LARGE SCALE GENOMIC DNA]</scope>
    <source>
        <strain evidence="3">ATCC 33891 / DSM 2032 / 1pr3</strain>
    </source>
</reference>
<dbReference type="InterPro" id="IPR003593">
    <property type="entry name" value="AAA+_ATPase"/>
</dbReference>
<organism evidence="2 3">
    <name type="scientific">Desulfobulbus propionicus (strain ATCC 33891 / DSM 2032 / VKM B-1956 / 1pr3)</name>
    <dbReference type="NCBI Taxonomy" id="577650"/>
    <lineage>
        <taxon>Bacteria</taxon>
        <taxon>Pseudomonadati</taxon>
        <taxon>Thermodesulfobacteriota</taxon>
        <taxon>Desulfobulbia</taxon>
        <taxon>Desulfobulbales</taxon>
        <taxon>Desulfobulbaceae</taxon>
        <taxon>Desulfobulbus</taxon>
    </lineage>
</organism>
<accession>A0A7U3YNN3</accession>
<dbReference type="CDD" id="cd00009">
    <property type="entry name" value="AAA"/>
    <property type="match status" value="1"/>
</dbReference>
<dbReference type="SUPFAM" id="SSF52540">
    <property type="entry name" value="P-loop containing nucleoside triphosphate hydrolases"/>
    <property type="match status" value="1"/>
</dbReference>
<name>A0A7U3YNN3_DESPD</name>
<dbReference type="RefSeq" id="WP_015725249.1">
    <property type="nucleotide sequence ID" value="NC_014972.1"/>
</dbReference>
<proteinExistence type="predicted"/>
<evidence type="ECO:0000259" key="1">
    <source>
        <dbReference type="SMART" id="SM00382"/>
    </source>
</evidence>
<keyword evidence="3" id="KW-1185">Reference proteome</keyword>
<dbReference type="InterPro" id="IPR036680">
    <property type="entry name" value="SPOR-like_sf"/>
</dbReference>
<dbReference type="Gene3D" id="3.40.50.300">
    <property type="entry name" value="P-loop containing nucleotide triphosphate hydrolases"/>
    <property type="match status" value="1"/>
</dbReference>
<dbReference type="PANTHER" id="PTHR35894:SF1">
    <property type="entry name" value="PHOSPHORIBULOKINASE _ URIDINE KINASE FAMILY"/>
    <property type="match status" value="1"/>
</dbReference>
<dbReference type="Gene3D" id="3.30.70.1070">
    <property type="entry name" value="Sporulation related repeat"/>
    <property type="match status" value="1"/>
</dbReference>
<dbReference type="EMBL" id="CP002364">
    <property type="protein sequence ID" value="ADW18723.1"/>
    <property type="molecule type" value="Genomic_DNA"/>
</dbReference>
<dbReference type="KEGG" id="dpr:Despr_2587"/>
<dbReference type="Proteomes" id="UP000006365">
    <property type="component" value="Chromosome"/>
</dbReference>
<dbReference type="SMART" id="SM00382">
    <property type="entry name" value="AAA"/>
    <property type="match status" value="1"/>
</dbReference>
<dbReference type="GO" id="GO:0042834">
    <property type="term" value="F:peptidoglycan binding"/>
    <property type="evidence" value="ECO:0007669"/>
    <property type="project" value="InterPro"/>
</dbReference>
<dbReference type="InterPro" id="IPR052026">
    <property type="entry name" value="ExeA_AAA_ATPase_DNA-bind"/>
</dbReference>
<dbReference type="GO" id="GO:0016887">
    <property type="term" value="F:ATP hydrolysis activity"/>
    <property type="evidence" value="ECO:0007669"/>
    <property type="project" value="InterPro"/>
</dbReference>
<dbReference type="PANTHER" id="PTHR35894">
    <property type="entry name" value="GENERAL SECRETION PATHWAY PROTEIN A-RELATED"/>
    <property type="match status" value="1"/>
</dbReference>
<evidence type="ECO:0000313" key="2">
    <source>
        <dbReference type="EMBL" id="ADW18723.1"/>
    </source>
</evidence>
<evidence type="ECO:0000313" key="3">
    <source>
        <dbReference type="Proteomes" id="UP000006365"/>
    </source>
</evidence>
<dbReference type="Pfam" id="PF13401">
    <property type="entry name" value="AAA_22"/>
    <property type="match status" value="1"/>
</dbReference>